<dbReference type="InterPro" id="IPR055259">
    <property type="entry name" value="YkvP/CgeB_Glyco_trans-like"/>
</dbReference>
<reference evidence="2 3" key="1">
    <citation type="submission" date="2023-04" db="EMBL/GenBank/DDBJ databases">
        <title>Two novel species of Flavobacterium.</title>
        <authorList>
            <person name="Liu Q."/>
            <person name="Xin Y.-H."/>
        </authorList>
    </citation>
    <scope>NUCLEOTIDE SEQUENCE [LARGE SCALE GENOMIC DNA]</scope>
    <source>
        <strain evidence="2 3">LB2P87</strain>
    </source>
</reference>
<comment type="caution">
    <text evidence="2">The sequence shown here is derived from an EMBL/GenBank/DDBJ whole genome shotgun (WGS) entry which is preliminary data.</text>
</comment>
<keyword evidence="3" id="KW-1185">Reference proteome</keyword>
<protein>
    <submittedName>
        <fullName evidence="2">Glycosyltransferase</fullName>
        <ecNumber evidence="2">2.4.-.-</ecNumber>
    </submittedName>
</protein>
<dbReference type="EC" id="2.4.-.-" evidence="2"/>
<evidence type="ECO:0000259" key="1">
    <source>
        <dbReference type="Pfam" id="PF13524"/>
    </source>
</evidence>
<name>A0AAW6TM45_9FLAO</name>
<keyword evidence="2" id="KW-0328">Glycosyltransferase</keyword>
<dbReference type="EMBL" id="JASCRY010000001">
    <property type="protein sequence ID" value="MDI5949203.1"/>
    <property type="molecule type" value="Genomic_DNA"/>
</dbReference>
<dbReference type="RefSeq" id="WP_282714992.1">
    <property type="nucleotide sequence ID" value="NZ_JASCRX010000001.1"/>
</dbReference>
<dbReference type="AlphaFoldDB" id="A0AAW6TM45"/>
<dbReference type="SUPFAM" id="SSF53756">
    <property type="entry name" value="UDP-Glycosyltransferase/glycogen phosphorylase"/>
    <property type="match status" value="1"/>
</dbReference>
<dbReference type="Gene3D" id="3.40.50.2000">
    <property type="entry name" value="Glycogen Phosphorylase B"/>
    <property type="match status" value="1"/>
</dbReference>
<accession>A0AAW6TM45</accession>
<organism evidence="2 3">
    <name type="scientific">Flavobacterium yafengii</name>
    <dbReference type="NCBI Taxonomy" id="3041253"/>
    <lineage>
        <taxon>Bacteria</taxon>
        <taxon>Pseudomonadati</taxon>
        <taxon>Bacteroidota</taxon>
        <taxon>Flavobacteriia</taxon>
        <taxon>Flavobacteriales</taxon>
        <taxon>Flavobacteriaceae</taxon>
        <taxon>Flavobacterium</taxon>
    </lineage>
</organism>
<gene>
    <name evidence="2" type="ORF">QLS97_06060</name>
</gene>
<dbReference type="Proteomes" id="UP001228643">
    <property type="component" value="Unassembled WGS sequence"/>
</dbReference>
<evidence type="ECO:0000313" key="3">
    <source>
        <dbReference type="Proteomes" id="UP001228643"/>
    </source>
</evidence>
<dbReference type="Pfam" id="PF13524">
    <property type="entry name" value="Glyco_trans_1_2"/>
    <property type="match status" value="1"/>
</dbReference>
<dbReference type="GO" id="GO:0016757">
    <property type="term" value="F:glycosyltransferase activity"/>
    <property type="evidence" value="ECO:0007669"/>
    <property type="project" value="UniProtKB-KW"/>
</dbReference>
<sequence>MRILLIGEYSLLHNSLKEGLVQLGHEVILAANSDGFKNYPVDLDFEAKWSKFKLINIVRQIIYRLFKYDFATVEYGIRFYFLLPKFKNFDVIQFVNEAPIKTTKKSELFLIKKIFESNKRVFVLSCGADYLNMKFDIENKNKKSILQPFFLNPKLTKEFYPLFEYLKESHKKVHDLVLDKCIGIIATDFDYVAAVNKSSKYSGFIPYPINHTKLMFQQSNIENKIVIFLGINEWSYNQKGIPYFEKALEIIKIKYENRVEIIITKTVPYPVYIDSYNKAHILLDQTFSCDQGYNALEAMAKGKVVFTGAEKEFVQHYNLSERVAVNALPNVDYLVNELSFLIENPEEIIAIGKRARTFVEKEHDYIKIANQYLETWQKA</sequence>
<evidence type="ECO:0000313" key="2">
    <source>
        <dbReference type="EMBL" id="MDI5949203.1"/>
    </source>
</evidence>
<feature type="domain" description="Spore protein YkvP/CgeB glycosyl transferase-like" evidence="1">
    <location>
        <begin position="262"/>
        <end position="373"/>
    </location>
</feature>
<proteinExistence type="predicted"/>
<keyword evidence="2" id="KW-0808">Transferase</keyword>